<dbReference type="SMART" id="SM00220">
    <property type="entry name" value="S_TKc"/>
    <property type="match status" value="1"/>
</dbReference>
<dbReference type="PANTHER" id="PTHR24198">
    <property type="entry name" value="ANKYRIN REPEAT AND PROTEIN KINASE DOMAIN-CONTAINING PROTEIN"/>
    <property type="match status" value="1"/>
</dbReference>
<dbReference type="InterPro" id="IPR036770">
    <property type="entry name" value="Ankyrin_rpt-contain_sf"/>
</dbReference>
<dbReference type="VEuPathDB" id="FungiDB:FPRO_15104"/>
<protein>
    <submittedName>
        <fullName evidence="5">Related to Ca2+/calmodulin-dependent protein kinase Ibeta2</fullName>
    </submittedName>
</protein>
<dbReference type="SMART" id="SM00248">
    <property type="entry name" value="ANK"/>
    <property type="match status" value="16"/>
</dbReference>
<dbReference type="GO" id="GO:0005524">
    <property type="term" value="F:ATP binding"/>
    <property type="evidence" value="ECO:0007669"/>
    <property type="project" value="InterPro"/>
</dbReference>
<dbReference type="InterPro" id="IPR000719">
    <property type="entry name" value="Prot_kinase_dom"/>
</dbReference>
<dbReference type="InterPro" id="IPR002110">
    <property type="entry name" value="Ankyrin_rpt"/>
</dbReference>
<feature type="repeat" description="ANK" evidence="3">
    <location>
        <begin position="828"/>
        <end position="860"/>
    </location>
</feature>
<feature type="repeat" description="ANK" evidence="3">
    <location>
        <begin position="597"/>
        <end position="629"/>
    </location>
</feature>
<dbReference type="AlphaFoldDB" id="A0A1L7VZ67"/>
<evidence type="ECO:0000256" key="2">
    <source>
        <dbReference type="ARBA" id="ARBA00023043"/>
    </source>
</evidence>
<sequence>MDSSLSDLVHDYQLTTRYEGAYTIHYHRDPDAPPSAPHRQERWKKVRTLGHGGQGDVILQTCTDGGRSFANRAVKRIRLESENSKRYYRRELESIVKFSHEKYSQYFAKSLGWYATSNKLYIAMEYFPDGDLYAYIRGHRRLADDECSHIISQLLSGVAVMHEAGFAHRDVKPQNILVYKIPQDLAPSSWWVKLADFGISKKLGAETTGTTLAPGTPLYMAPELLQYDSRSILTENYFKADIWAIGITAFFILTKSVPFRSQLAILHFRGNLEDLATILVNFQVTENAQNFIAEILKPQPCERPDAERVKQHTWIRHWLPEIPTPGALSRQSTISSCRSSVQDSTGVTTEISTLASQTISQRWTGNFHGLDVLPKTRDQVQNLFNITSRVGEMEIPIAETQWITEKQNHRPASMGNLIRNPQNPGIWQDVNILQQLRGWIGTGDIDMVRLLVDRGIDVNAPDENGRTPLHLSATIGNVEMARVFCEGGAAIETTNESGHTPLQVAAMKGHTDVAELLLEKGADIEASDNYGGFTPLGFAASKNHSAVTRLLLDKGANVEATNQVGHTPLISAAKSGSEAVAKLLLNHGAHIEATDKSGGTPLIWAARAGSEGVIEHLIHHGADVNVSEYSGFTPLREARKKGHDAVEKILLKAGARIDGSKPELSSSLHEAAQHGYYDQMIILLRRGGAFIENKDDFGRTPLILAAMEGHMDTALLLLTYRANTEAFDHSNYTPLMAASDQGRTPMVNMLIRNDADVLARDIEGNTSISLASRKGHLGTVACLRNSSSVNLSNRSGETPLILAAKGGHTDVAKELLDAGGDINASDNKGFTPLIMAAEQGHVETVKLLVERKAQLDSTSLGAPAALIEAAKEGHEAVVEVLLEEGAAIETMDASGVTALVHSVRRNHEAVVALLLQIGANAEAEDEQCEPCLMIAIRNGNKAIMDLLTQHGAKKRWYYYRARMSLGY</sequence>
<dbReference type="PROSITE" id="PS50297">
    <property type="entry name" value="ANK_REP_REGION"/>
    <property type="match status" value="11"/>
</dbReference>
<dbReference type="Gene3D" id="1.25.40.20">
    <property type="entry name" value="Ankyrin repeat-containing domain"/>
    <property type="match status" value="4"/>
</dbReference>
<feature type="repeat" description="ANK" evidence="3">
    <location>
        <begin position="630"/>
        <end position="662"/>
    </location>
</feature>
<dbReference type="PROSITE" id="PS50011">
    <property type="entry name" value="PROTEIN_KINASE_DOM"/>
    <property type="match status" value="1"/>
</dbReference>
<dbReference type="InterPro" id="IPR011009">
    <property type="entry name" value="Kinase-like_dom_sf"/>
</dbReference>
<name>A0A1L7VZ67_FUSPR</name>
<feature type="repeat" description="ANK" evidence="3">
    <location>
        <begin position="497"/>
        <end position="529"/>
    </location>
</feature>
<feature type="repeat" description="ANK" evidence="3">
    <location>
        <begin position="795"/>
        <end position="827"/>
    </location>
</feature>
<evidence type="ECO:0000313" key="6">
    <source>
        <dbReference type="Proteomes" id="UP000183971"/>
    </source>
</evidence>
<dbReference type="Pfam" id="PF00069">
    <property type="entry name" value="Pkinase"/>
    <property type="match status" value="1"/>
</dbReference>
<feature type="repeat" description="ANK" evidence="3">
    <location>
        <begin position="894"/>
        <end position="926"/>
    </location>
</feature>
<dbReference type="GeneID" id="42059961"/>
<feature type="repeat" description="ANK" evidence="3">
    <location>
        <begin position="730"/>
        <end position="762"/>
    </location>
</feature>
<evidence type="ECO:0000313" key="5">
    <source>
        <dbReference type="EMBL" id="CZR45720.1"/>
    </source>
</evidence>
<dbReference type="CDD" id="cd14014">
    <property type="entry name" value="STKc_PknB_like"/>
    <property type="match status" value="1"/>
</dbReference>
<feature type="repeat" description="ANK" evidence="3">
    <location>
        <begin position="531"/>
        <end position="563"/>
    </location>
</feature>
<accession>A0A1L7VZ67</accession>
<dbReference type="Gene3D" id="1.10.510.10">
    <property type="entry name" value="Transferase(Phosphotransferase) domain 1"/>
    <property type="match status" value="1"/>
</dbReference>
<keyword evidence="6" id="KW-1185">Reference proteome</keyword>
<dbReference type="PROSITE" id="PS00108">
    <property type="entry name" value="PROTEIN_KINASE_ST"/>
    <property type="match status" value="1"/>
</dbReference>
<dbReference type="PRINTS" id="PR01415">
    <property type="entry name" value="ANKYRIN"/>
</dbReference>
<organism evidence="5 6">
    <name type="scientific">Fusarium proliferatum (strain ET1)</name>
    <name type="common">Orchid endophyte fungus</name>
    <dbReference type="NCBI Taxonomy" id="1227346"/>
    <lineage>
        <taxon>Eukaryota</taxon>
        <taxon>Fungi</taxon>
        <taxon>Dikarya</taxon>
        <taxon>Ascomycota</taxon>
        <taxon>Pezizomycotina</taxon>
        <taxon>Sordariomycetes</taxon>
        <taxon>Hypocreomycetidae</taxon>
        <taxon>Hypocreales</taxon>
        <taxon>Nectriaceae</taxon>
        <taxon>Fusarium</taxon>
        <taxon>Fusarium fujikuroi species complex</taxon>
    </lineage>
</organism>
<dbReference type="Pfam" id="PF00023">
    <property type="entry name" value="Ank"/>
    <property type="match status" value="1"/>
</dbReference>
<dbReference type="GO" id="GO:0004672">
    <property type="term" value="F:protein kinase activity"/>
    <property type="evidence" value="ECO:0007669"/>
    <property type="project" value="InterPro"/>
</dbReference>
<dbReference type="RefSeq" id="XP_031086254.1">
    <property type="nucleotide sequence ID" value="XM_031220612.1"/>
</dbReference>
<dbReference type="Proteomes" id="UP000183971">
    <property type="component" value="Unassembled WGS sequence"/>
</dbReference>
<feature type="domain" description="Protein kinase" evidence="4">
    <location>
        <begin position="43"/>
        <end position="315"/>
    </location>
</feature>
<proteinExistence type="predicted"/>
<keyword evidence="2 3" id="KW-0040">ANK repeat</keyword>
<feature type="repeat" description="ANK" evidence="3">
    <location>
        <begin position="464"/>
        <end position="496"/>
    </location>
</feature>
<dbReference type="PANTHER" id="PTHR24198:SF165">
    <property type="entry name" value="ANKYRIN REPEAT-CONTAINING PROTEIN-RELATED"/>
    <property type="match status" value="1"/>
</dbReference>
<dbReference type="InterPro" id="IPR008271">
    <property type="entry name" value="Ser/Thr_kinase_AS"/>
</dbReference>
<keyword evidence="1" id="KW-0677">Repeat</keyword>
<keyword evidence="5" id="KW-0418">Kinase</keyword>
<evidence type="ECO:0000256" key="3">
    <source>
        <dbReference type="PROSITE-ProRule" id="PRU00023"/>
    </source>
</evidence>
<dbReference type="PROSITE" id="PS50088">
    <property type="entry name" value="ANK_REPEAT"/>
    <property type="match status" value="12"/>
</dbReference>
<evidence type="ECO:0000256" key="1">
    <source>
        <dbReference type="ARBA" id="ARBA00022737"/>
    </source>
</evidence>
<dbReference type="Pfam" id="PF12796">
    <property type="entry name" value="Ank_2"/>
    <property type="match status" value="5"/>
</dbReference>
<comment type="caution">
    <text evidence="5">The sequence shown here is derived from an EMBL/GenBank/DDBJ whole genome shotgun (WGS) entry which is preliminary data.</text>
</comment>
<feature type="repeat" description="ANK" evidence="3">
    <location>
        <begin position="861"/>
        <end position="893"/>
    </location>
</feature>
<keyword evidence="5" id="KW-0808">Transferase</keyword>
<reference evidence="6" key="1">
    <citation type="journal article" date="2016" name="Genome Biol. Evol.">
        <title>Comparative 'omics' of the Fusarium fujikuroi species complex highlights differences in genetic potential and metabolite synthesis.</title>
        <authorList>
            <person name="Niehaus E.-M."/>
            <person name="Muensterkoetter M."/>
            <person name="Proctor R.H."/>
            <person name="Brown D.W."/>
            <person name="Sharon A."/>
            <person name="Idan Y."/>
            <person name="Oren-Young L."/>
            <person name="Sieber C.M."/>
            <person name="Novak O."/>
            <person name="Pencik A."/>
            <person name="Tarkowska D."/>
            <person name="Hromadova K."/>
            <person name="Freeman S."/>
            <person name="Maymon M."/>
            <person name="Elazar M."/>
            <person name="Youssef S.A."/>
            <person name="El-Shabrawy E.S.M."/>
            <person name="Shalaby A.B.A."/>
            <person name="Houterman P."/>
            <person name="Brock N.L."/>
            <person name="Burkhardt I."/>
            <person name="Tsavkelova E.A."/>
            <person name="Dickschat J.S."/>
            <person name="Galuszka P."/>
            <person name="Gueldener U."/>
            <person name="Tudzynski B."/>
        </authorList>
    </citation>
    <scope>NUCLEOTIDE SEQUENCE [LARGE SCALE GENOMIC DNA]</scope>
    <source>
        <strain evidence="6">ET1</strain>
    </source>
</reference>
<feature type="repeat" description="ANK" evidence="3">
    <location>
        <begin position="564"/>
        <end position="596"/>
    </location>
</feature>
<feature type="repeat" description="ANK" evidence="3">
    <location>
        <begin position="697"/>
        <end position="729"/>
    </location>
</feature>
<dbReference type="SUPFAM" id="SSF48403">
    <property type="entry name" value="Ankyrin repeat"/>
    <property type="match status" value="2"/>
</dbReference>
<evidence type="ECO:0000259" key="4">
    <source>
        <dbReference type="PROSITE" id="PS50011"/>
    </source>
</evidence>
<dbReference type="SUPFAM" id="SSF56112">
    <property type="entry name" value="Protein kinase-like (PK-like)"/>
    <property type="match status" value="1"/>
</dbReference>
<gene>
    <name evidence="5" type="ORF">FPRO_15104</name>
</gene>
<dbReference type="EMBL" id="FJOF01000009">
    <property type="protein sequence ID" value="CZR45720.1"/>
    <property type="molecule type" value="Genomic_DNA"/>
</dbReference>